<sequence length="123" mass="13391">MPSIDVNPDDLTAAASKLREAVSYADMASQYSTEADPEWWMWGLPGVVTAPIYFALADGWRDLLAETGQAIEGLSQRLEDSCNGYVEIDSVVGEEFGSLLTDLSGAYNDYKDSTQNPPMITTT</sequence>
<name>A0ABS3U9Y1_9ACTN</name>
<protein>
    <recommendedName>
        <fullName evidence="3">ESX-1 secretion-associated protein</fullName>
    </recommendedName>
</protein>
<evidence type="ECO:0000313" key="2">
    <source>
        <dbReference type="Proteomes" id="UP000681341"/>
    </source>
</evidence>
<evidence type="ECO:0008006" key="3">
    <source>
        <dbReference type="Google" id="ProtNLM"/>
    </source>
</evidence>
<dbReference type="EMBL" id="JAGFNP010000016">
    <property type="protein sequence ID" value="MBO3735591.1"/>
    <property type="molecule type" value="Genomic_DNA"/>
</dbReference>
<comment type="caution">
    <text evidence="1">The sequence shown here is derived from an EMBL/GenBank/DDBJ whole genome shotgun (WGS) entry which is preliminary data.</text>
</comment>
<gene>
    <name evidence="1" type="ORF">J5V16_22435</name>
</gene>
<organism evidence="1 2">
    <name type="scientific">Glycomyces niveus</name>
    <dbReference type="NCBI Taxonomy" id="2820287"/>
    <lineage>
        <taxon>Bacteria</taxon>
        <taxon>Bacillati</taxon>
        <taxon>Actinomycetota</taxon>
        <taxon>Actinomycetes</taxon>
        <taxon>Glycomycetales</taxon>
        <taxon>Glycomycetaceae</taxon>
        <taxon>Glycomyces</taxon>
    </lineage>
</organism>
<dbReference type="RefSeq" id="WP_208499269.1">
    <property type="nucleotide sequence ID" value="NZ_JAGFNP010000016.1"/>
</dbReference>
<evidence type="ECO:0000313" key="1">
    <source>
        <dbReference type="EMBL" id="MBO3735591.1"/>
    </source>
</evidence>
<dbReference type="Proteomes" id="UP000681341">
    <property type="component" value="Unassembled WGS sequence"/>
</dbReference>
<proteinExistence type="predicted"/>
<accession>A0ABS3U9Y1</accession>
<keyword evidence="2" id="KW-1185">Reference proteome</keyword>
<reference evidence="1 2" key="1">
    <citation type="submission" date="2021-03" db="EMBL/GenBank/DDBJ databases">
        <title>Glycomyces sp. nov., a novel actinomycete isolated from soil.</title>
        <authorList>
            <person name="Yang X."/>
            <person name="Xu X."/>
        </authorList>
    </citation>
    <scope>NUCLEOTIDE SEQUENCE [LARGE SCALE GENOMIC DNA]</scope>
    <source>
        <strain evidence="1 2">NEAU-S30</strain>
    </source>
</reference>